<dbReference type="EMBL" id="AGRW01000028">
    <property type="protein sequence ID" value="EIC02960.1"/>
    <property type="molecule type" value="Genomic_DNA"/>
</dbReference>
<name>H7EHL4_9SPIR</name>
<dbReference type="OrthoDB" id="368905at2"/>
<proteinExistence type="predicted"/>
<dbReference type="InterPro" id="IPR005653">
    <property type="entry name" value="OstA-like_N"/>
</dbReference>
<evidence type="ECO:0000259" key="2">
    <source>
        <dbReference type="Pfam" id="PF13100"/>
    </source>
</evidence>
<dbReference type="GO" id="GO:0009279">
    <property type="term" value="C:cell outer membrane"/>
    <property type="evidence" value="ECO:0007669"/>
    <property type="project" value="TreeGrafter"/>
</dbReference>
<keyword evidence="1" id="KW-0472">Membrane</keyword>
<keyword evidence="1" id="KW-0998">Cell outer membrane</keyword>
<accession>H7EHL4</accession>
<comment type="caution">
    <text evidence="3">The sequence shown here is derived from an EMBL/GenBank/DDBJ whole genome shotgun (WGS) entry which is preliminary data.</text>
</comment>
<evidence type="ECO:0000313" key="3">
    <source>
        <dbReference type="EMBL" id="EIC02960.1"/>
    </source>
</evidence>
<organism evidence="3 4">
    <name type="scientific">Treponema saccharophilum DSM 2985</name>
    <dbReference type="NCBI Taxonomy" id="907348"/>
    <lineage>
        <taxon>Bacteria</taxon>
        <taxon>Pseudomonadati</taxon>
        <taxon>Spirochaetota</taxon>
        <taxon>Spirochaetia</taxon>
        <taxon>Spirochaetales</taxon>
        <taxon>Treponemataceae</taxon>
        <taxon>Treponema</taxon>
    </lineage>
</organism>
<gene>
    <name evidence="3" type="ORF">TresaDRAFT_2613</name>
</gene>
<dbReference type="Gene3D" id="2.60.450.10">
    <property type="entry name" value="Lipopolysaccharide (LPS) transport protein A like domain"/>
    <property type="match status" value="2"/>
</dbReference>
<dbReference type="PANTHER" id="PTHR30189">
    <property type="entry name" value="LPS-ASSEMBLY PROTEIN"/>
    <property type="match status" value="1"/>
</dbReference>
<dbReference type="PANTHER" id="PTHR30189:SF1">
    <property type="entry name" value="LPS-ASSEMBLY PROTEIN LPTD"/>
    <property type="match status" value="1"/>
</dbReference>
<dbReference type="Pfam" id="PF13100">
    <property type="entry name" value="OstA_2"/>
    <property type="match status" value="1"/>
</dbReference>
<evidence type="ECO:0000256" key="1">
    <source>
        <dbReference type="ARBA" id="ARBA00023237"/>
    </source>
</evidence>
<dbReference type="STRING" id="907348.TresaDRAFT_2613"/>
<feature type="domain" description="Organic solvent tolerance-like N-terminal" evidence="2">
    <location>
        <begin position="19"/>
        <end position="153"/>
    </location>
</feature>
<evidence type="ECO:0000313" key="4">
    <source>
        <dbReference type="Proteomes" id="UP000003571"/>
    </source>
</evidence>
<dbReference type="GO" id="GO:1990351">
    <property type="term" value="C:transporter complex"/>
    <property type="evidence" value="ECO:0007669"/>
    <property type="project" value="TreeGrafter"/>
</dbReference>
<dbReference type="Proteomes" id="UP000003571">
    <property type="component" value="Unassembled WGS sequence"/>
</dbReference>
<dbReference type="PATRIC" id="fig|907348.3.peg.283"/>
<keyword evidence="4" id="KW-1185">Reference proteome</keyword>
<dbReference type="eggNOG" id="COG1934">
    <property type="taxonomic scope" value="Bacteria"/>
</dbReference>
<protein>
    <submittedName>
        <fullName evidence="3">OstA family protein</fullName>
    </submittedName>
</protein>
<sequence>MLALAALFAKAEAETITFSADSMRGRNGSRTDETKLTGNAFVKTGTMEIKADSITMSGDNFRYITAEGNVDGNNTESEMTFTCGKMRYDRTTKIAILEDTVHLLDTKNDVTADAQIIEYNQDTEVALMQIGVRLLQKDNVCTAAHAIYRKKEQTLDLSGNPKIVQGDDSFRAQEISLNLETDEITLDGRVSGTVTDSKEKQE</sequence>
<dbReference type="InterPro" id="IPR050218">
    <property type="entry name" value="LptD"/>
</dbReference>
<reference evidence="3 4" key="1">
    <citation type="submission" date="2011-09" db="EMBL/GenBank/DDBJ databases">
        <title>The draft genome of Treponema saccharophilum DSM 2985.</title>
        <authorList>
            <consortium name="US DOE Joint Genome Institute (JGI-PGF)"/>
            <person name="Lucas S."/>
            <person name="Copeland A."/>
            <person name="Lapidus A."/>
            <person name="Glavina del Rio T."/>
            <person name="Dalin E."/>
            <person name="Tice H."/>
            <person name="Bruce D."/>
            <person name="Goodwin L."/>
            <person name="Pitluck S."/>
            <person name="Peters L."/>
            <person name="Kyrpides N."/>
            <person name="Mavromatis K."/>
            <person name="Ivanova N."/>
            <person name="Markowitz V."/>
            <person name="Cheng J.-F."/>
            <person name="Hugenholtz P."/>
            <person name="Woyke T."/>
            <person name="Wu D."/>
            <person name="Gronow S."/>
            <person name="Wellnitz S."/>
            <person name="Brambilla E."/>
            <person name="Klenk H.-P."/>
            <person name="Eisen J.A."/>
        </authorList>
    </citation>
    <scope>NUCLEOTIDE SEQUENCE [LARGE SCALE GENOMIC DNA]</scope>
    <source>
        <strain evidence="3 4">DSM 2985</strain>
    </source>
</reference>
<dbReference type="AlphaFoldDB" id="H7EHL4"/>